<dbReference type="AlphaFoldDB" id="A0A7X1E7X6"/>
<evidence type="ECO:0000313" key="1">
    <source>
        <dbReference type="EMBL" id="MBC2605598.1"/>
    </source>
</evidence>
<sequence>MNIKQSLLLSLIPVCVSFGEVQMYGEAPCRVSVDTGTVELRVGASSFSVGVERLGVLENRVLWEVQFTADFGSQDKVHEFSFHATIDLVRYLSALGVEGS</sequence>
<proteinExistence type="predicted"/>
<evidence type="ECO:0000313" key="2">
    <source>
        <dbReference type="Proteomes" id="UP000526501"/>
    </source>
</evidence>
<comment type="caution">
    <text evidence="1">The sequence shown here is derived from an EMBL/GenBank/DDBJ whole genome shotgun (WGS) entry which is preliminary data.</text>
</comment>
<keyword evidence="2" id="KW-1185">Reference proteome</keyword>
<name>A0A7X1E7X6_9BACT</name>
<protein>
    <submittedName>
        <fullName evidence="1">Uncharacterized protein</fullName>
    </submittedName>
</protein>
<dbReference type="Proteomes" id="UP000526501">
    <property type="component" value="Unassembled WGS sequence"/>
</dbReference>
<accession>A0A7X1E7X6</accession>
<reference evidence="1 2" key="1">
    <citation type="submission" date="2020-07" db="EMBL/GenBank/DDBJ databases">
        <authorList>
            <person name="Feng X."/>
        </authorList>
    </citation>
    <scope>NUCLEOTIDE SEQUENCE [LARGE SCALE GENOMIC DNA]</scope>
    <source>
        <strain evidence="1 2">JCM23202</strain>
    </source>
</reference>
<organism evidence="1 2">
    <name type="scientific">Pelagicoccus albus</name>
    <dbReference type="NCBI Taxonomy" id="415222"/>
    <lineage>
        <taxon>Bacteria</taxon>
        <taxon>Pseudomonadati</taxon>
        <taxon>Verrucomicrobiota</taxon>
        <taxon>Opitutia</taxon>
        <taxon>Puniceicoccales</taxon>
        <taxon>Pelagicoccaceae</taxon>
        <taxon>Pelagicoccus</taxon>
    </lineage>
</organism>
<dbReference type="EMBL" id="JACHVC010000006">
    <property type="protein sequence ID" value="MBC2605598.1"/>
    <property type="molecule type" value="Genomic_DNA"/>
</dbReference>
<dbReference type="RefSeq" id="WP_185659469.1">
    <property type="nucleotide sequence ID" value="NZ_CAWPOO010000006.1"/>
</dbReference>
<gene>
    <name evidence="1" type="ORF">H5P27_06030</name>
</gene>